<keyword evidence="1" id="KW-0862">Zinc</keyword>
<keyword evidence="5" id="KW-1185">Reference proteome</keyword>
<dbReference type="PROSITE" id="PS50966">
    <property type="entry name" value="ZF_SWIM"/>
    <property type="match status" value="1"/>
</dbReference>
<sequence>MTRSDPDSELDPDSRDLTPTRDAIRSICTAQSFQRGVEYVEDGRVRDLTVTGTEAEATVRGSHDYRTAVDLSVEGFDPQCSCPYDHAGECKHVVAVLLTVIEQSAELFDEHAEHDFGVPDHEMLTSGVAVDDRSTRHAVERAVDEADPETMRAFLRDVLAEDSDRREQFLVAVGTPAEKSVADYRREIDRKFEQATDRRGIVAYDTQLDFRQYYDRADTYREHGDHERALTIYRALAEGIQQNLDRIDDSGGHYAGQIERAMDVAVDCINEMESDAERRREFLDTLFEQYEATEYAFVMEYYDDALRSICETTADLEHLRSLLEPHLPSPVAEGDKRMDETETSEGDEGGLPDPTRDRLDADLLTGGVLDIDRLSESPLDVSDFVGETLATKLASTEAGGATAGDSQHSQTGLSAEAQTVVSTYAWVLSELDENEALRAVLEPVATETPTLCCRYVEALLADGSDERAPAALECGLDRFGHSRELHRFAADCYRDRDDERYRDLLQTMFVRFADWEAYDELVSACPDDEWESVFHGLVSQLGRLDADRLIDLYIREGEREKALSRVLDGEDPELLRQYQTDLADLDPEAYFETYREVLASHLADDTGRDHYRAVIGHLREMSQLAFDEELAAFVARLRESHSNRPALLDELDDARF</sequence>
<dbReference type="AlphaFoldDB" id="C7P3C8"/>
<evidence type="ECO:0000256" key="1">
    <source>
        <dbReference type="PROSITE-ProRule" id="PRU00325"/>
    </source>
</evidence>
<evidence type="ECO:0000313" key="5">
    <source>
        <dbReference type="Proteomes" id="UP000001746"/>
    </source>
</evidence>
<feature type="domain" description="SWIM-type" evidence="3">
    <location>
        <begin position="65"/>
        <end position="101"/>
    </location>
</feature>
<dbReference type="Pfam" id="PF04434">
    <property type="entry name" value="SWIM"/>
    <property type="match status" value="1"/>
</dbReference>
<reference evidence="4 5" key="1">
    <citation type="journal article" date="2009" name="Stand. Genomic Sci.">
        <title>Complete genome sequence of Halomicrobium mukohataei type strain (arg-2).</title>
        <authorList>
            <person name="Tindall B.J."/>
            <person name="Schneider S."/>
            <person name="Lapidus A."/>
            <person name="Copeland A."/>
            <person name="Glavina Del Rio T."/>
            <person name="Nolan M."/>
            <person name="Lucas S."/>
            <person name="Chen F."/>
            <person name="Tice H."/>
            <person name="Cheng J.F."/>
            <person name="Saunders E."/>
            <person name="Bruce D."/>
            <person name="Goodwin L."/>
            <person name="Pitluck S."/>
            <person name="Mikhailova N."/>
            <person name="Pati A."/>
            <person name="Ivanova N."/>
            <person name="Mavrommatis K."/>
            <person name="Chen A."/>
            <person name="Palaniappan K."/>
            <person name="Chain P."/>
            <person name="Land M."/>
            <person name="Hauser L."/>
            <person name="Chang Y.J."/>
            <person name="Jeffries C.D."/>
            <person name="Brettin T."/>
            <person name="Han C."/>
            <person name="Rohde M."/>
            <person name="Goker M."/>
            <person name="Bristow J."/>
            <person name="Eisen J.A."/>
            <person name="Markowitz V."/>
            <person name="Hugenholtz P."/>
            <person name="Klenk H.P."/>
            <person name="Kyrpides N.C."/>
            <person name="Detter J.C."/>
        </authorList>
    </citation>
    <scope>NUCLEOTIDE SEQUENCE [LARGE SCALE GENOMIC DNA]</scope>
    <source>
        <strain evidence="5">ATCC 700874 / DSM 12286 / JCM 9738 / NCIMB 13541</strain>
    </source>
</reference>
<dbReference type="EMBL" id="CP001688">
    <property type="protein sequence ID" value="ACV47600.1"/>
    <property type="molecule type" value="Genomic_DNA"/>
</dbReference>
<dbReference type="Proteomes" id="UP000001746">
    <property type="component" value="Chromosome"/>
</dbReference>
<dbReference type="GO" id="GO:0008270">
    <property type="term" value="F:zinc ion binding"/>
    <property type="evidence" value="ECO:0007669"/>
    <property type="project" value="UniProtKB-KW"/>
</dbReference>
<dbReference type="InterPro" id="IPR007527">
    <property type="entry name" value="Znf_SWIM"/>
</dbReference>
<dbReference type="OrthoDB" id="41163at2157"/>
<dbReference type="InterPro" id="IPR011990">
    <property type="entry name" value="TPR-like_helical_dom_sf"/>
</dbReference>
<evidence type="ECO:0000313" key="4">
    <source>
        <dbReference type="EMBL" id="ACV47600.1"/>
    </source>
</evidence>
<evidence type="ECO:0000259" key="3">
    <source>
        <dbReference type="PROSITE" id="PS50966"/>
    </source>
</evidence>
<dbReference type="KEGG" id="hmu:Hmuk_1485"/>
<dbReference type="GeneID" id="42179383"/>
<keyword evidence="1" id="KW-0863">Zinc-finger</keyword>
<evidence type="ECO:0000256" key="2">
    <source>
        <dbReference type="SAM" id="MobiDB-lite"/>
    </source>
</evidence>
<name>C7P3C8_HALMD</name>
<dbReference type="HOGENOM" id="CLU_017027_0_0_2"/>
<protein>
    <submittedName>
        <fullName evidence="4">Zinc finger SWIM domain protein</fullName>
    </submittedName>
</protein>
<accession>C7P3C8</accession>
<keyword evidence="1" id="KW-0479">Metal-binding</keyword>
<dbReference type="eggNOG" id="arCOG03429">
    <property type="taxonomic scope" value="Archaea"/>
</dbReference>
<feature type="region of interest" description="Disordered" evidence="2">
    <location>
        <begin position="325"/>
        <end position="359"/>
    </location>
</feature>
<organism evidence="4 5">
    <name type="scientific">Halomicrobium mukohataei (strain ATCC 700874 / DSM 12286 / JCM 9738 / NCIMB 13541)</name>
    <name type="common">Haloarcula mukohataei</name>
    <dbReference type="NCBI Taxonomy" id="485914"/>
    <lineage>
        <taxon>Archaea</taxon>
        <taxon>Methanobacteriati</taxon>
        <taxon>Methanobacteriota</taxon>
        <taxon>Stenosarchaea group</taxon>
        <taxon>Halobacteria</taxon>
        <taxon>Halobacteriales</taxon>
        <taxon>Haloarculaceae</taxon>
        <taxon>Halomicrobium</taxon>
    </lineage>
</organism>
<feature type="region of interest" description="Disordered" evidence="2">
    <location>
        <begin position="1"/>
        <end position="21"/>
    </location>
</feature>
<dbReference type="STRING" id="485914.Hmuk_1485"/>
<dbReference type="SUPFAM" id="SSF48452">
    <property type="entry name" value="TPR-like"/>
    <property type="match status" value="1"/>
</dbReference>
<feature type="compositionally biased region" description="Acidic residues" evidence="2">
    <location>
        <begin position="341"/>
        <end position="350"/>
    </location>
</feature>
<dbReference type="RefSeq" id="WP_015762445.1">
    <property type="nucleotide sequence ID" value="NC_013202.1"/>
</dbReference>
<gene>
    <name evidence="4" type="ordered locus">Hmuk_1485</name>
</gene>
<proteinExistence type="predicted"/>